<evidence type="ECO:0000256" key="9">
    <source>
        <dbReference type="ARBA" id="ARBA00023204"/>
    </source>
</evidence>
<feature type="region of interest" description="Disordered" evidence="13">
    <location>
        <begin position="517"/>
        <end position="603"/>
    </location>
</feature>
<comment type="caution">
    <text evidence="15">The sequence shown here is derived from an EMBL/GenBank/DDBJ whole genome shotgun (WGS) entry which is preliminary data.</text>
</comment>
<keyword evidence="7" id="KW-0269">Exonuclease</keyword>
<evidence type="ECO:0000313" key="16">
    <source>
        <dbReference type="Proteomes" id="UP001166286"/>
    </source>
</evidence>
<feature type="region of interest" description="Disordered" evidence="13">
    <location>
        <begin position="714"/>
        <end position="733"/>
    </location>
</feature>
<dbReference type="PANTHER" id="PTHR23240:SF8">
    <property type="entry name" value="PROTEIN ARTEMIS"/>
    <property type="match status" value="1"/>
</dbReference>
<evidence type="ECO:0000256" key="11">
    <source>
        <dbReference type="ARBA" id="ARBA00039759"/>
    </source>
</evidence>
<dbReference type="GO" id="GO:0000723">
    <property type="term" value="P:telomere maintenance"/>
    <property type="evidence" value="ECO:0007669"/>
    <property type="project" value="TreeGrafter"/>
</dbReference>
<dbReference type="GO" id="GO:0005634">
    <property type="term" value="C:nucleus"/>
    <property type="evidence" value="ECO:0007669"/>
    <property type="project" value="UniProtKB-SubCell"/>
</dbReference>
<gene>
    <name evidence="15" type="ORF">JMJ35_008333</name>
</gene>
<keyword evidence="4" id="KW-0255">Endonuclease</keyword>
<dbReference type="InterPro" id="IPR011084">
    <property type="entry name" value="DRMBL"/>
</dbReference>
<comment type="similarity">
    <text evidence="2">Belongs to the DNA repair metallo-beta-lactamase (DRMBL) family.</text>
</comment>
<keyword evidence="8" id="KW-0233">DNA recombination</keyword>
<comment type="subcellular location">
    <subcellularLocation>
        <location evidence="1">Nucleus</location>
    </subcellularLocation>
</comment>
<evidence type="ECO:0000256" key="7">
    <source>
        <dbReference type="ARBA" id="ARBA00022839"/>
    </source>
</evidence>
<keyword evidence="6" id="KW-0378">Hydrolase</keyword>
<evidence type="ECO:0000313" key="15">
    <source>
        <dbReference type="EMBL" id="KAK0508962.1"/>
    </source>
</evidence>
<evidence type="ECO:0000256" key="6">
    <source>
        <dbReference type="ARBA" id="ARBA00022801"/>
    </source>
</evidence>
<keyword evidence="16" id="KW-1185">Reference proteome</keyword>
<feature type="compositionally biased region" description="Polar residues" evidence="13">
    <location>
        <begin position="714"/>
        <end position="726"/>
    </location>
</feature>
<name>A0AA39UYU7_9LECA</name>
<dbReference type="GO" id="GO:0004519">
    <property type="term" value="F:endonuclease activity"/>
    <property type="evidence" value="ECO:0007669"/>
    <property type="project" value="UniProtKB-KW"/>
</dbReference>
<feature type="compositionally biased region" description="Polar residues" evidence="13">
    <location>
        <begin position="524"/>
        <end position="533"/>
    </location>
</feature>
<dbReference type="Pfam" id="PF07522">
    <property type="entry name" value="DRMBL"/>
    <property type="match status" value="1"/>
</dbReference>
<sequence length="774" mass="86956">MSTFKGVVEEFPDIRIDYFRQVAGKRPPMACFLSHVHSDHLLGLESPGLPFIYCSPATKELLIRLEQYYHRINFDKGFLESTKRHYKHLERRLKTIPLNTPTNIELTLDTYIRVTLLDANHCAGAVMFLIEDEAKAILYTGDIRSEPWWVNSLVRNPVVIPYTHGHKCLDRIYLDTTFATKKDIYRKFPTKSAGLAELLEKVSKYPKDTVFHFNAWTLGYEDVWIALSSFLRSQIHVDQYKCRLYRPLASITAGQNHSYEGSALFGFPLGRRDQVGCLTSDPGVRLHSCERGSNCPTLEKADVVYITPIISRSTTGQVIPEVGAGGGARDLDRSHDLRLDNLKAEEVDKLIQLCTNKVITSEARLRTVDIISKAVASKKEAVYLDALKPDIGEKTMPLDDLVQLLVRLADREDGAILSNPELKIRRIRNARRTRTSQGEHLLRNIEFPYSRHSSYEELCQLVGAFKPLDVYPCTVDEDTWGWEISVENLFGHLCSGTEFGHDREMENRLASQNATLKRRRVSEDMNSTTSYRATSIEAHGYPRAGSDPANRYRSDTDDHTYHDAIDYARGPGKRQRPSLLSDEDDQEVKSSQTRLSSEELLPSTTRGVGRYSFDAYRRQSSKSITPAPIATLPSLGAMSVRFVAGFENSVANDAPEPSPGMQAKPIELSDSLSSGTDDDENDKANDFLPGQLPIQEDLADSDNLTQPGRETQLSLSTSAFESQGSTGPCVGTNMGKIQHRKEAYKAARELSGDWEVEHSLVSSRTSHDEEEIEL</sequence>
<dbReference type="Proteomes" id="UP001166286">
    <property type="component" value="Unassembled WGS sequence"/>
</dbReference>
<dbReference type="AlphaFoldDB" id="A0AA39UYU7"/>
<evidence type="ECO:0000256" key="13">
    <source>
        <dbReference type="SAM" id="MobiDB-lite"/>
    </source>
</evidence>
<dbReference type="PANTHER" id="PTHR23240">
    <property type="entry name" value="DNA CROSS-LINK REPAIR PROTEIN PSO2/SNM1-RELATED"/>
    <property type="match status" value="1"/>
</dbReference>
<feature type="compositionally biased region" description="Basic and acidic residues" evidence="13">
    <location>
        <begin position="550"/>
        <end position="566"/>
    </location>
</feature>
<dbReference type="GO" id="GO:0003684">
    <property type="term" value="F:damaged DNA binding"/>
    <property type="evidence" value="ECO:0007669"/>
    <property type="project" value="TreeGrafter"/>
</dbReference>
<dbReference type="GO" id="GO:0035312">
    <property type="term" value="F:5'-3' DNA exonuclease activity"/>
    <property type="evidence" value="ECO:0007669"/>
    <property type="project" value="TreeGrafter"/>
</dbReference>
<evidence type="ECO:0000256" key="8">
    <source>
        <dbReference type="ARBA" id="ARBA00023172"/>
    </source>
</evidence>
<protein>
    <recommendedName>
        <fullName evidence="11">Protein artemis</fullName>
    </recommendedName>
    <alternativeName>
        <fullName evidence="12">DNA cross-link repair 1C protein</fullName>
    </alternativeName>
</protein>
<evidence type="ECO:0000259" key="14">
    <source>
        <dbReference type="Pfam" id="PF07522"/>
    </source>
</evidence>
<dbReference type="GO" id="GO:0006310">
    <property type="term" value="P:DNA recombination"/>
    <property type="evidence" value="ECO:0007669"/>
    <property type="project" value="UniProtKB-KW"/>
</dbReference>
<reference evidence="15" key="1">
    <citation type="submission" date="2023-03" db="EMBL/GenBank/DDBJ databases">
        <title>Complete genome of Cladonia borealis.</title>
        <authorList>
            <person name="Park H."/>
        </authorList>
    </citation>
    <scope>NUCLEOTIDE SEQUENCE</scope>
    <source>
        <strain evidence="15">ANT050790</strain>
    </source>
</reference>
<dbReference type="EMBL" id="JAFEKC020000019">
    <property type="protein sequence ID" value="KAK0508962.1"/>
    <property type="molecule type" value="Genomic_DNA"/>
</dbReference>
<dbReference type="SUPFAM" id="SSF56281">
    <property type="entry name" value="Metallo-hydrolase/oxidoreductase"/>
    <property type="match status" value="1"/>
</dbReference>
<evidence type="ECO:0000256" key="4">
    <source>
        <dbReference type="ARBA" id="ARBA00022759"/>
    </source>
</evidence>
<dbReference type="Gene3D" id="3.60.15.10">
    <property type="entry name" value="Ribonuclease Z/Hydroxyacylglutathione hydrolase-like"/>
    <property type="match status" value="1"/>
</dbReference>
<proteinExistence type="inferred from homology"/>
<dbReference type="GO" id="GO:0006303">
    <property type="term" value="P:double-strand break repair via nonhomologous end joining"/>
    <property type="evidence" value="ECO:0007669"/>
    <property type="project" value="TreeGrafter"/>
</dbReference>
<evidence type="ECO:0000256" key="10">
    <source>
        <dbReference type="ARBA" id="ARBA00023242"/>
    </source>
</evidence>
<keyword evidence="5" id="KW-0227">DNA damage</keyword>
<dbReference type="Pfam" id="PF23023">
    <property type="entry name" value="Anti-Pycsar_Apyc1"/>
    <property type="match status" value="1"/>
</dbReference>
<evidence type="ECO:0000256" key="5">
    <source>
        <dbReference type="ARBA" id="ARBA00022763"/>
    </source>
</evidence>
<feature type="region of interest" description="Disordered" evidence="13">
    <location>
        <begin position="750"/>
        <end position="774"/>
    </location>
</feature>
<feature type="domain" description="DNA repair metallo-beta-lactamase" evidence="14">
    <location>
        <begin position="444"/>
        <end position="474"/>
    </location>
</feature>
<accession>A0AA39UYU7</accession>
<evidence type="ECO:0000256" key="1">
    <source>
        <dbReference type="ARBA" id="ARBA00004123"/>
    </source>
</evidence>
<evidence type="ECO:0000256" key="2">
    <source>
        <dbReference type="ARBA" id="ARBA00010304"/>
    </source>
</evidence>
<keyword evidence="3" id="KW-0540">Nuclease</keyword>
<feature type="region of interest" description="Disordered" evidence="13">
    <location>
        <begin position="651"/>
        <end position="709"/>
    </location>
</feature>
<evidence type="ECO:0000256" key="12">
    <source>
        <dbReference type="ARBA" id="ARBA00042677"/>
    </source>
</evidence>
<dbReference type="GO" id="GO:0036297">
    <property type="term" value="P:interstrand cross-link repair"/>
    <property type="evidence" value="ECO:0007669"/>
    <property type="project" value="TreeGrafter"/>
</dbReference>
<evidence type="ECO:0000256" key="3">
    <source>
        <dbReference type="ARBA" id="ARBA00022722"/>
    </source>
</evidence>
<dbReference type="InterPro" id="IPR036866">
    <property type="entry name" value="RibonucZ/Hydroxyglut_hydro"/>
</dbReference>
<keyword evidence="9" id="KW-0234">DNA repair</keyword>
<organism evidence="15 16">
    <name type="scientific">Cladonia borealis</name>
    <dbReference type="NCBI Taxonomy" id="184061"/>
    <lineage>
        <taxon>Eukaryota</taxon>
        <taxon>Fungi</taxon>
        <taxon>Dikarya</taxon>
        <taxon>Ascomycota</taxon>
        <taxon>Pezizomycotina</taxon>
        <taxon>Lecanoromycetes</taxon>
        <taxon>OSLEUM clade</taxon>
        <taxon>Lecanoromycetidae</taxon>
        <taxon>Lecanorales</taxon>
        <taxon>Lecanorineae</taxon>
        <taxon>Cladoniaceae</taxon>
        <taxon>Cladonia</taxon>
    </lineage>
</organism>
<keyword evidence="10" id="KW-0539">Nucleus</keyword>